<evidence type="ECO:0000256" key="9">
    <source>
        <dbReference type="RuleBase" id="RU361254"/>
    </source>
</evidence>
<protein>
    <recommendedName>
        <fullName evidence="3 9">Prephenate dehydratase</fullName>
        <shortName evidence="9">PDT</shortName>
        <ecNumber evidence="2 9">4.2.1.51</ecNumber>
    </recommendedName>
</protein>
<name>A0ABZ1BWB9_9FIRM</name>
<dbReference type="Gene3D" id="3.40.190.10">
    <property type="entry name" value="Periplasmic binding protein-like II"/>
    <property type="match status" value="2"/>
</dbReference>
<dbReference type="Pfam" id="PF00800">
    <property type="entry name" value="PDT"/>
    <property type="match status" value="1"/>
</dbReference>
<evidence type="ECO:0000256" key="5">
    <source>
        <dbReference type="ARBA" id="ARBA00023141"/>
    </source>
</evidence>
<dbReference type="SUPFAM" id="SSF55021">
    <property type="entry name" value="ACT-like"/>
    <property type="match status" value="1"/>
</dbReference>
<proteinExistence type="predicted"/>
<dbReference type="InterPro" id="IPR008242">
    <property type="entry name" value="Chor_mutase/pphenate_deHydtase"/>
</dbReference>
<dbReference type="PROSITE" id="PS51171">
    <property type="entry name" value="PREPHENATE_DEHYDR_3"/>
    <property type="match status" value="1"/>
</dbReference>
<evidence type="ECO:0000256" key="6">
    <source>
        <dbReference type="ARBA" id="ARBA00023222"/>
    </source>
</evidence>
<gene>
    <name evidence="9 12" type="primary">pheA</name>
    <name evidence="12" type="ORF">U7230_13550</name>
</gene>
<evidence type="ECO:0000256" key="4">
    <source>
        <dbReference type="ARBA" id="ARBA00022605"/>
    </source>
</evidence>
<comment type="catalytic activity">
    <reaction evidence="8 9">
        <text>prephenate + H(+) = 3-phenylpyruvate + CO2 + H2O</text>
        <dbReference type="Rhea" id="RHEA:21648"/>
        <dbReference type="ChEBI" id="CHEBI:15377"/>
        <dbReference type="ChEBI" id="CHEBI:15378"/>
        <dbReference type="ChEBI" id="CHEBI:16526"/>
        <dbReference type="ChEBI" id="CHEBI:18005"/>
        <dbReference type="ChEBI" id="CHEBI:29934"/>
        <dbReference type="EC" id="4.2.1.51"/>
    </reaction>
</comment>
<dbReference type="EMBL" id="CP141615">
    <property type="protein sequence ID" value="WRP17094.1"/>
    <property type="molecule type" value="Genomic_DNA"/>
</dbReference>
<keyword evidence="5 9" id="KW-0057">Aromatic amino acid biosynthesis</keyword>
<dbReference type="GO" id="GO:0004664">
    <property type="term" value="F:prephenate dehydratase activity"/>
    <property type="evidence" value="ECO:0007669"/>
    <property type="project" value="UniProtKB-EC"/>
</dbReference>
<evidence type="ECO:0000259" key="11">
    <source>
        <dbReference type="PROSITE" id="PS51671"/>
    </source>
</evidence>
<evidence type="ECO:0000256" key="2">
    <source>
        <dbReference type="ARBA" id="ARBA00013147"/>
    </source>
</evidence>
<dbReference type="RefSeq" id="WP_324716366.1">
    <property type="nucleotide sequence ID" value="NZ_CP141615.1"/>
</dbReference>
<evidence type="ECO:0000313" key="12">
    <source>
        <dbReference type="EMBL" id="WRP17094.1"/>
    </source>
</evidence>
<dbReference type="InterPro" id="IPR001086">
    <property type="entry name" value="Preph_deHydtase"/>
</dbReference>
<dbReference type="InterPro" id="IPR018528">
    <property type="entry name" value="Preph_deHydtase_CS"/>
</dbReference>
<keyword evidence="4 9" id="KW-0028">Amino-acid biosynthesis</keyword>
<evidence type="ECO:0000259" key="10">
    <source>
        <dbReference type="PROSITE" id="PS51171"/>
    </source>
</evidence>
<feature type="domain" description="Prephenate dehydratase" evidence="10">
    <location>
        <begin position="5"/>
        <end position="187"/>
    </location>
</feature>
<dbReference type="Proteomes" id="UP001332192">
    <property type="component" value="Chromosome"/>
</dbReference>
<accession>A0ABZ1BWB9</accession>
<dbReference type="InterPro" id="IPR045865">
    <property type="entry name" value="ACT-like_dom_sf"/>
</dbReference>
<dbReference type="PROSITE" id="PS00858">
    <property type="entry name" value="PREPHENATE_DEHYDR_2"/>
    <property type="match status" value="1"/>
</dbReference>
<dbReference type="CDD" id="cd04905">
    <property type="entry name" value="ACT_CM-PDT"/>
    <property type="match status" value="1"/>
</dbReference>
<dbReference type="PROSITE" id="PS51671">
    <property type="entry name" value="ACT"/>
    <property type="match status" value="1"/>
</dbReference>
<keyword evidence="6 9" id="KW-0584">Phenylalanine biosynthesis</keyword>
<comment type="pathway">
    <text evidence="1 9">Amino-acid biosynthesis; L-phenylalanine biosynthesis; phenylpyruvate from prephenate: step 1/1.</text>
</comment>
<dbReference type="InterPro" id="IPR002912">
    <property type="entry name" value="ACT_dom"/>
</dbReference>
<evidence type="ECO:0000256" key="1">
    <source>
        <dbReference type="ARBA" id="ARBA00004741"/>
    </source>
</evidence>
<sequence>MSTGGLGYLGPEGSFSHQAARRWLAISGCSFPLVPAGDLPALFASAERGKLEQIVCPLENSLEGSVALVLDLWLHESTLRQVGEVVLPVQQWLLVRPGVPMRSVSRVLSHPHALAQCRRTIASVLPGVPQVPASSTAEAARLVAQAPQERWAAVGSLEAARRWGLEPVLGPMEDGGANVTRFGILGWRSPARTGRDRTTLVVGSLEDRPGLLRDILDVLARRGLNLTRIESRPSREGLGRYLFLMDMEGHATDPGVADALASVRRLTGYLRLLGSYPCDPAWGGPASP</sequence>
<keyword evidence="7 9" id="KW-0456">Lyase</keyword>
<evidence type="ECO:0000313" key="13">
    <source>
        <dbReference type="Proteomes" id="UP001332192"/>
    </source>
</evidence>
<dbReference type="SUPFAM" id="SSF53850">
    <property type="entry name" value="Periplasmic binding protein-like II"/>
    <property type="match status" value="1"/>
</dbReference>
<dbReference type="Pfam" id="PF01842">
    <property type="entry name" value="ACT"/>
    <property type="match status" value="1"/>
</dbReference>
<evidence type="ECO:0000256" key="3">
    <source>
        <dbReference type="ARBA" id="ARBA00021872"/>
    </source>
</evidence>
<dbReference type="PANTHER" id="PTHR21022:SF19">
    <property type="entry name" value="PREPHENATE DEHYDRATASE-RELATED"/>
    <property type="match status" value="1"/>
</dbReference>
<keyword evidence="13" id="KW-1185">Reference proteome</keyword>
<reference evidence="12 13" key="1">
    <citation type="journal article" date="2024" name="Front. Microbiol.">
        <title>Novel thermophilic genera Geochorda gen. nov. and Carboxydochorda gen. nov. from the deep terrestrial subsurface reveal the ecophysiological diversity in the class Limnochordia.</title>
        <authorList>
            <person name="Karnachuk O.V."/>
            <person name="Lukina A.P."/>
            <person name="Avakyan M.R."/>
            <person name="Kadnikov V.V."/>
            <person name="Begmatov S."/>
            <person name="Beletsky A.V."/>
            <person name="Vlasova K.G."/>
            <person name="Novikov A.A."/>
            <person name="Shcherbakova V.A."/>
            <person name="Mardanov A.V."/>
            <person name="Ravin N.V."/>
        </authorList>
    </citation>
    <scope>NUCLEOTIDE SEQUENCE [LARGE SCALE GENOMIC DNA]</scope>
    <source>
        <strain evidence="12 13">L945</strain>
    </source>
</reference>
<dbReference type="NCBIfam" id="NF008865">
    <property type="entry name" value="PRK11898.1"/>
    <property type="match status" value="1"/>
</dbReference>
<evidence type="ECO:0000256" key="7">
    <source>
        <dbReference type="ARBA" id="ARBA00023239"/>
    </source>
</evidence>
<organism evidence="12 13">
    <name type="scientific">Carboxydichorda subterranea</name>
    <dbReference type="NCBI Taxonomy" id="3109565"/>
    <lineage>
        <taxon>Bacteria</taxon>
        <taxon>Bacillati</taxon>
        <taxon>Bacillota</taxon>
        <taxon>Limnochordia</taxon>
        <taxon>Limnochordales</taxon>
        <taxon>Geochordaceae</taxon>
        <taxon>Carboxydichorda</taxon>
    </lineage>
</organism>
<feature type="domain" description="ACT" evidence="11">
    <location>
        <begin position="200"/>
        <end position="277"/>
    </location>
</feature>
<dbReference type="PANTHER" id="PTHR21022">
    <property type="entry name" value="PREPHENATE DEHYDRATASE P PROTEIN"/>
    <property type="match status" value="1"/>
</dbReference>
<dbReference type="Gene3D" id="3.30.70.260">
    <property type="match status" value="1"/>
</dbReference>
<dbReference type="PIRSF" id="PIRSF001500">
    <property type="entry name" value="Chor_mut_pdt_Ppr"/>
    <property type="match status" value="1"/>
</dbReference>
<dbReference type="EC" id="4.2.1.51" evidence="2 9"/>
<evidence type="ECO:0000256" key="8">
    <source>
        <dbReference type="ARBA" id="ARBA00047848"/>
    </source>
</evidence>